<evidence type="ECO:0000313" key="2">
    <source>
        <dbReference type="WBParaSite" id="RSKR_0000956600.1"/>
    </source>
</evidence>
<reference evidence="2" key="1">
    <citation type="submission" date="2016-11" db="UniProtKB">
        <authorList>
            <consortium name="WormBaseParasite"/>
        </authorList>
    </citation>
    <scope>IDENTIFICATION</scope>
    <source>
        <strain evidence="2">KR3021</strain>
    </source>
</reference>
<dbReference type="WBParaSite" id="RSKR_0000956600.1">
    <property type="protein sequence ID" value="RSKR_0000956600.1"/>
    <property type="gene ID" value="RSKR_0000956600"/>
</dbReference>
<proteinExistence type="predicted"/>
<protein>
    <submittedName>
        <fullName evidence="2">DUF2040 domain-containing protein</fullName>
    </submittedName>
</protein>
<dbReference type="Proteomes" id="UP000095286">
    <property type="component" value="Unplaced"/>
</dbReference>
<name>A0AC35UAE0_9BILA</name>
<sequence>MADSGEKPTFRKGKKKQNARQAEIQADNDNEEELEDVQKIIEKQKNREVKRGITDLECAVGDEKAKQYKTIGYDPLSYSSAMISDEKRNQLTMLEIKNNLSSKFVSAEDEEVITVEMTKADEKRKRRALLNLEDEPEEVKRSTTTFEDELFYKAAEKMASICTEITSKETAVEMEIGIPEVDVGFENKVKRIVELEERKKKMMKKN</sequence>
<evidence type="ECO:0000313" key="1">
    <source>
        <dbReference type="Proteomes" id="UP000095286"/>
    </source>
</evidence>
<accession>A0AC35UAE0</accession>
<organism evidence="1 2">
    <name type="scientific">Rhabditophanes sp. KR3021</name>
    <dbReference type="NCBI Taxonomy" id="114890"/>
    <lineage>
        <taxon>Eukaryota</taxon>
        <taxon>Metazoa</taxon>
        <taxon>Ecdysozoa</taxon>
        <taxon>Nematoda</taxon>
        <taxon>Chromadorea</taxon>
        <taxon>Rhabditida</taxon>
        <taxon>Tylenchina</taxon>
        <taxon>Panagrolaimomorpha</taxon>
        <taxon>Strongyloidoidea</taxon>
        <taxon>Alloionematidae</taxon>
        <taxon>Rhabditophanes</taxon>
    </lineage>
</organism>